<protein>
    <submittedName>
        <fullName evidence="2">Uncharacterized protein</fullName>
    </submittedName>
</protein>
<name>A0ABR3NRJ3_9TELE</name>
<evidence type="ECO:0000256" key="1">
    <source>
        <dbReference type="SAM" id="MobiDB-lite"/>
    </source>
</evidence>
<feature type="compositionally biased region" description="Basic and acidic residues" evidence="1">
    <location>
        <begin position="29"/>
        <end position="40"/>
    </location>
</feature>
<feature type="region of interest" description="Disordered" evidence="1">
    <location>
        <begin position="23"/>
        <end position="147"/>
    </location>
</feature>
<keyword evidence="3" id="KW-1185">Reference proteome</keyword>
<evidence type="ECO:0000313" key="2">
    <source>
        <dbReference type="EMBL" id="KAL1279231.1"/>
    </source>
</evidence>
<evidence type="ECO:0000313" key="3">
    <source>
        <dbReference type="Proteomes" id="UP001558613"/>
    </source>
</evidence>
<dbReference type="EMBL" id="JAYMGO010000003">
    <property type="protein sequence ID" value="KAL1279231.1"/>
    <property type="molecule type" value="Genomic_DNA"/>
</dbReference>
<accession>A0ABR3NRJ3</accession>
<feature type="compositionally biased region" description="Polar residues" evidence="1">
    <location>
        <begin position="138"/>
        <end position="147"/>
    </location>
</feature>
<organism evidence="2 3">
    <name type="scientific">Cirrhinus molitorella</name>
    <name type="common">mud carp</name>
    <dbReference type="NCBI Taxonomy" id="172907"/>
    <lineage>
        <taxon>Eukaryota</taxon>
        <taxon>Metazoa</taxon>
        <taxon>Chordata</taxon>
        <taxon>Craniata</taxon>
        <taxon>Vertebrata</taxon>
        <taxon>Euteleostomi</taxon>
        <taxon>Actinopterygii</taxon>
        <taxon>Neopterygii</taxon>
        <taxon>Teleostei</taxon>
        <taxon>Ostariophysi</taxon>
        <taxon>Cypriniformes</taxon>
        <taxon>Cyprinidae</taxon>
        <taxon>Labeoninae</taxon>
        <taxon>Labeonini</taxon>
        <taxon>Cirrhinus</taxon>
    </lineage>
</organism>
<comment type="caution">
    <text evidence="2">The sequence shown here is derived from an EMBL/GenBank/DDBJ whole genome shotgun (WGS) entry which is preliminary data.</text>
</comment>
<proteinExistence type="predicted"/>
<dbReference type="Proteomes" id="UP001558613">
    <property type="component" value="Unassembled WGS sequence"/>
</dbReference>
<reference evidence="2 3" key="1">
    <citation type="submission" date="2023-09" db="EMBL/GenBank/DDBJ databases">
        <authorList>
            <person name="Wang M."/>
        </authorList>
    </citation>
    <scope>NUCLEOTIDE SEQUENCE [LARGE SCALE GENOMIC DNA]</scope>
    <source>
        <strain evidence="2">GT-2023</strain>
        <tissue evidence="2">Liver</tissue>
    </source>
</reference>
<gene>
    <name evidence="2" type="ORF">QQF64_025904</name>
</gene>
<sequence length="147" mass="15598">MPVTDIPFLATYWLINRKPAYSEYVGSKTSEKTNRKKAEARQTGGGPPPPPLTPSEELALSLNKGRPVVDGIPGGTSSHTTSHDTITDGRIVLLDPPKTTQSVTVDEDEETTSAVTEIDSAGRSIENIPGDLHADEGPSTSTQNISS</sequence>